<accession>A0A383RBI6</accession>
<dbReference type="RefSeq" id="WP_138185699.1">
    <property type="nucleotide sequence ID" value="NZ_LS992241.1"/>
</dbReference>
<sequence length="390" mass="43308">MGSEGQVAATEKKRQRTIVILFGLFIGLLVFCTLFSNTLESLTLPKVVTEKALLGSLDYKLEASGILRPVSEVKLMNSAPWRVSKIYVKEGSYVQKGQTLLTYDSSSAEQELQDEIAHLEKQKIELQTYQDQYIQSATSEGDDMKLRAASREIQTRRLDFGIQTRKINELKKKLEQQKEIKAPFDGIVTKINAVTGVVSSGAADILLANSSRGYQLDITTDAELLDLLSISIGEKIPVEIKGDKDKANKMQEFQALIVDVVDNERRPAAEDDPGTNAKSTIAQKTVRLQMVNSALKGGEEGRVHITKRSREEGILISNKAIHREREGLYIYVVEEQLGPLGNVFLARKVPVTSSESNDKVTLITSGNVYEQLIIVDSSEPLQDGNRIRLQ</sequence>
<dbReference type="Gene3D" id="2.40.50.100">
    <property type="match status" value="1"/>
</dbReference>
<dbReference type="AlphaFoldDB" id="A0A383RBI6"/>
<feature type="transmembrane region" description="Helical" evidence="1">
    <location>
        <begin position="18"/>
        <end position="36"/>
    </location>
</feature>
<dbReference type="GO" id="GO:0015562">
    <property type="term" value="F:efflux transmembrane transporter activity"/>
    <property type="evidence" value="ECO:0007669"/>
    <property type="project" value="TreeGrafter"/>
</dbReference>
<evidence type="ECO:0000256" key="1">
    <source>
        <dbReference type="SAM" id="Phobius"/>
    </source>
</evidence>
<dbReference type="Proteomes" id="UP000304148">
    <property type="component" value="Chromosome"/>
</dbReference>
<organism evidence="2 3">
    <name type="scientific">Paenibacillus alvei</name>
    <name type="common">Bacillus alvei</name>
    <dbReference type="NCBI Taxonomy" id="44250"/>
    <lineage>
        <taxon>Bacteria</taxon>
        <taxon>Bacillati</taxon>
        <taxon>Bacillota</taxon>
        <taxon>Bacilli</taxon>
        <taxon>Bacillales</taxon>
        <taxon>Paenibacillaceae</taxon>
        <taxon>Paenibacillus</taxon>
    </lineage>
</organism>
<dbReference type="Gene3D" id="2.40.420.20">
    <property type="match status" value="1"/>
</dbReference>
<dbReference type="PANTHER" id="PTHR30469">
    <property type="entry name" value="MULTIDRUG RESISTANCE PROTEIN MDTA"/>
    <property type="match status" value="1"/>
</dbReference>
<dbReference type="GO" id="GO:1990281">
    <property type="term" value="C:efflux pump complex"/>
    <property type="evidence" value="ECO:0007669"/>
    <property type="project" value="TreeGrafter"/>
</dbReference>
<protein>
    <submittedName>
        <fullName evidence="2">Multidrug efflux pump subunit AcrA (Membrane-fusion protein)</fullName>
    </submittedName>
</protein>
<proteinExistence type="predicted"/>
<keyword evidence="1" id="KW-0812">Transmembrane</keyword>
<evidence type="ECO:0000313" key="3">
    <source>
        <dbReference type="Proteomes" id="UP000304148"/>
    </source>
</evidence>
<evidence type="ECO:0000313" key="2">
    <source>
        <dbReference type="EMBL" id="SYX83646.1"/>
    </source>
</evidence>
<dbReference type="EMBL" id="LS992241">
    <property type="protein sequence ID" value="SYX83646.1"/>
    <property type="molecule type" value="Genomic_DNA"/>
</dbReference>
<dbReference type="SUPFAM" id="SSF111369">
    <property type="entry name" value="HlyD-like secretion proteins"/>
    <property type="match status" value="1"/>
</dbReference>
<keyword evidence="1" id="KW-1133">Transmembrane helix</keyword>
<gene>
    <name evidence="2" type="ORF">PBLR_12068</name>
</gene>
<dbReference type="Gene3D" id="1.10.287.470">
    <property type="entry name" value="Helix hairpin bin"/>
    <property type="match status" value="1"/>
</dbReference>
<name>A0A383RBI6_PAEAL</name>
<dbReference type="PANTHER" id="PTHR30469:SF15">
    <property type="entry name" value="HLYD FAMILY OF SECRETION PROTEINS"/>
    <property type="match status" value="1"/>
</dbReference>
<keyword evidence="1" id="KW-0472">Membrane</keyword>
<reference evidence="3" key="1">
    <citation type="submission" date="2018-08" db="EMBL/GenBank/DDBJ databases">
        <authorList>
            <person name="Chevrot R."/>
        </authorList>
    </citation>
    <scope>NUCLEOTIDE SEQUENCE [LARGE SCALE GENOMIC DNA]</scope>
</reference>